<evidence type="ECO:0000256" key="7">
    <source>
        <dbReference type="ARBA" id="ARBA00022840"/>
    </source>
</evidence>
<dbReference type="EMBL" id="CP015136">
    <property type="protein sequence ID" value="AMY12906.1"/>
    <property type="molecule type" value="Genomic_DNA"/>
</dbReference>
<dbReference type="EC" id="2.7.1.-" evidence="13"/>
<keyword evidence="11" id="KW-1208">Phospholipid metabolism</keyword>
<evidence type="ECO:0000256" key="11">
    <source>
        <dbReference type="ARBA" id="ARBA00023264"/>
    </source>
</evidence>
<reference evidence="13 14" key="1">
    <citation type="journal article" date="2016" name="Genome Announc.">
        <title>First Complete Genome Sequence of a Subdivision 6 Acidobacterium Strain.</title>
        <authorList>
            <person name="Huang S."/>
            <person name="Vieira S."/>
            <person name="Bunk B."/>
            <person name="Riedel T."/>
            <person name="Sproer C."/>
            <person name="Overmann J."/>
        </authorList>
    </citation>
    <scope>NUCLEOTIDE SEQUENCE [LARGE SCALE GENOMIC DNA]</scope>
    <source>
        <strain evidence="14">DSM 100886 HEG_-6_39</strain>
    </source>
</reference>
<evidence type="ECO:0000256" key="3">
    <source>
        <dbReference type="ARBA" id="ARBA00022679"/>
    </source>
</evidence>
<evidence type="ECO:0000259" key="12">
    <source>
        <dbReference type="PROSITE" id="PS50146"/>
    </source>
</evidence>
<dbReference type="InterPro" id="IPR017438">
    <property type="entry name" value="ATP-NAD_kinase_N"/>
</dbReference>
<organism evidence="13 14">
    <name type="scientific">Luteitalea pratensis</name>
    <dbReference type="NCBI Taxonomy" id="1855912"/>
    <lineage>
        <taxon>Bacteria</taxon>
        <taxon>Pseudomonadati</taxon>
        <taxon>Acidobacteriota</taxon>
        <taxon>Vicinamibacteria</taxon>
        <taxon>Vicinamibacterales</taxon>
        <taxon>Vicinamibacteraceae</taxon>
        <taxon>Luteitalea</taxon>
    </lineage>
</organism>
<dbReference type="AlphaFoldDB" id="A0A143PXD0"/>
<keyword evidence="2" id="KW-0444">Lipid biosynthesis</keyword>
<keyword evidence="5" id="KW-0547">Nucleotide-binding</keyword>
<keyword evidence="4" id="KW-0479">Metal-binding</keyword>
<evidence type="ECO:0000313" key="13">
    <source>
        <dbReference type="EMBL" id="AMY12906.1"/>
    </source>
</evidence>
<evidence type="ECO:0000256" key="10">
    <source>
        <dbReference type="ARBA" id="ARBA00023209"/>
    </source>
</evidence>
<gene>
    <name evidence="13" type="primary">bmrU</name>
    <name evidence="13" type="ORF">LuPra_06190</name>
</gene>
<protein>
    <submittedName>
        <fullName evidence="13">Lipid kinase BmrU</fullName>
        <ecNumber evidence="13">2.7.1.-</ecNumber>
    </submittedName>
</protein>
<keyword evidence="3 13" id="KW-0808">Transferase</keyword>
<comment type="cofactor">
    <cofactor evidence="1">
        <name>Mg(2+)</name>
        <dbReference type="ChEBI" id="CHEBI:18420"/>
    </cofactor>
</comment>
<dbReference type="OrthoDB" id="9786026at2"/>
<dbReference type="GO" id="GO:0005524">
    <property type="term" value="F:ATP binding"/>
    <property type="evidence" value="ECO:0007669"/>
    <property type="project" value="UniProtKB-KW"/>
</dbReference>
<evidence type="ECO:0000256" key="8">
    <source>
        <dbReference type="ARBA" id="ARBA00022842"/>
    </source>
</evidence>
<dbReference type="STRING" id="1855912.LuPra_06190"/>
<keyword evidence="7" id="KW-0067">ATP-binding</keyword>
<dbReference type="GO" id="GO:0016301">
    <property type="term" value="F:kinase activity"/>
    <property type="evidence" value="ECO:0007669"/>
    <property type="project" value="UniProtKB-KW"/>
</dbReference>
<evidence type="ECO:0000256" key="6">
    <source>
        <dbReference type="ARBA" id="ARBA00022777"/>
    </source>
</evidence>
<feature type="domain" description="DAGKc" evidence="12">
    <location>
        <begin position="1"/>
        <end position="133"/>
    </location>
</feature>
<dbReference type="Pfam" id="PF00781">
    <property type="entry name" value="DAGK_cat"/>
    <property type="match status" value="1"/>
</dbReference>
<dbReference type="PROSITE" id="PS50146">
    <property type="entry name" value="DAGK"/>
    <property type="match status" value="1"/>
</dbReference>
<dbReference type="NCBIfam" id="TIGR00147">
    <property type="entry name" value="YegS/Rv2252/BmrU family lipid kinase"/>
    <property type="match status" value="1"/>
</dbReference>
<evidence type="ECO:0000256" key="4">
    <source>
        <dbReference type="ARBA" id="ARBA00022723"/>
    </source>
</evidence>
<keyword evidence="8" id="KW-0460">Magnesium</keyword>
<dbReference type="InterPro" id="IPR005218">
    <property type="entry name" value="Diacylglycerol/lipid_kinase"/>
</dbReference>
<keyword evidence="9" id="KW-0443">Lipid metabolism</keyword>
<dbReference type="InterPro" id="IPR016064">
    <property type="entry name" value="NAD/diacylglycerol_kinase_sf"/>
</dbReference>
<dbReference type="InterPro" id="IPR045540">
    <property type="entry name" value="YegS/DAGK_C"/>
</dbReference>
<keyword evidence="10" id="KW-0594">Phospholipid biosynthesis</keyword>
<dbReference type="GO" id="GO:0005886">
    <property type="term" value="C:plasma membrane"/>
    <property type="evidence" value="ECO:0007669"/>
    <property type="project" value="TreeGrafter"/>
</dbReference>
<evidence type="ECO:0000256" key="2">
    <source>
        <dbReference type="ARBA" id="ARBA00022516"/>
    </source>
</evidence>
<dbReference type="Gene3D" id="2.60.200.40">
    <property type="match status" value="1"/>
</dbReference>
<dbReference type="Proteomes" id="UP000076079">
    <property type="component" value="Chromosome"/>
</dbReference>
<reference evidence="14" key="2">
    <citation type="submission" date="2016-04" db="EMBL/GenBank/DDBJ databases">
        <title>First Complete Genome Sequence of a Subdivision 6 Acidobacterium.</title>
        <authorList>
            <person name="Huang S."/>
            <person name="Vieira S."/>
            <person name="Bunk B."/>
            <person name="Riedel T."/>
            <person name="Sproeer C."/>
            <person name="Overmann J."/>
        </authorList>
    </citation>
    <scope>NUCLEOTIDE SEQUENCE [LARGE SCALE GENOMIC DNA]</scope>
    <source>
        <strain evidence="14">DSM 100886 HEG_-6_39</strain>
    </source>
</reference>
<accession>A0A143PXD0</accession>
<dbReference type="KEGG" id="abac:LuPra_06190"/>
<sequence>MTVDLIVNPASGPVVGRLPRRDRVHAVSHQLRTLGATTIRATETVGHGDAAEAVRRALDAGSDRVVVWGGDGTLNEVASSLLDTGMRLGVVPGGSGNGFARGLGLPLGLHAAVHVAMLGSPRDIDTGLVNGRSFLNLAGIGFDAAVAERFNTSNLRRGLVPYLTSILHEWRTAAPQHFRIRLDESMPIEIDADLVVVCNGQQYGHGARVAPEASFDDGLFDVVAVPRITAARILGHGWRLFSGTLAQVPGVFTGRARRVEVSQANAVPIHLDGEVANAETARTFEVRPGSLRIMAGNA</sequence>
<dbReference type="RefSeq" id="WP_110174319.1">
    <property type="nucleotide sequence ID" value="NZ_CP015136.1"/>
</dbReference>
<dbReference type="InterPro" id="IPR001206">
    <property type="entry name" value="Diacylglycerol_kinase_cat_dom"/>
</dbReference>
<evidence type="ECO:0000256" key="1">
    <source>
        <dbReference type="ARBA" id="ARBA00001946"/>
    </source>
</evidence>
<dbReference type="SUPFAM" id="SSF111331">
    <property type="entry name" value="NAD kinase/diacylglycerol kinase-like"/>
    <property type="match status" value="1"/>
</dbReference>
<name>A0A143PXD0_LUTPR</name>
<dbReference type="GO" id="GO:0008654">
    <property type="term" value="P:phospholipid biosynthetic process"/>
    <property type="evidence" value="ECO:0007669"/>
    <property type="project" value="UniProtKB-KW"/>
</dbReference>
<dbReference type="SMART" id="SM00046">
    <property type="entry name" value="DAGKc"/>
    <property type="match status" value="1"/>
</dbReference>
<evidence type="ECO:0000256" key="9">
    <source>
        <dbReference type="ARBA" id="ARBA00023098"/>
    </source>
</evidence>
<dbReference type="PANTHER" id="PTHR12358:SF106">
    <property type="entry name" value="LIPID KINASE YEGS"/>
    <property type="match status" value="1"/>
</dbReference>
<evidence type="ECO:0000256" key="5">
    <source>
        <dbReference type="ARBA" id="ARBA00022741"/>
    </source>
</evidence>
<dbReference type="InterPro" id="IPR050187">
    <property type="entry name" value="Lipid_Phosphate_FormReg"/>
</dbReference>
<evidence type="ECO:0000313" key="14">
    <source>
        <dbReference type="Proteomes" id="UP000076079"/>
    </source>
</evidence>
<keyword evidence="6 13" id="KW-0418">Kinase</keyword>
<dbReference type="PANTHER" id="PTHR12358">
    <property type="entry name" value="SPHINGOSINE KINASE"/>
    <property type="match status" value="1"/>
</dbReference>
<dbReference type="GO" id="GO:0046872">
    <property type="term" value="F:metal ion binding"/>
    <property type="evidence" value="ECO:0007669"/>
    <property type="project" value="UniProtKB-KW"/>
</dbReference>
<proteinExistence type="predicted"/>
<keyword evidence="14" id="KW-1185">Reference proteome</keyword>
<dbReference type="Pfam" id="PF19279">
    <property type="entry name" value="YegS_C"/>
    <property type="match status" value="1"/>
</dbReference>
<dbReference type="Gene3D" id="3.40.50.10330">
    <property type="entry name" value="Probable inorganic polyphosphate/atp-NAD kinase, domain 1"/>
    <property type="match status" value="1"/>
</dbReference>